<dbReference type="EMBL" id="JAINUG010000658">
    <property type="protein sequence ID" value="KAJ8362483.1"/>
    <property type="molecule type" value="Genomic_DNA"/>
</dbReference>
<reference evidence="1" key="1">
    <citation type="journal article" date="2023" name="Science">
        <title>Genome structures resolve the early diversification of teleost fishes.</title>
        <authorList>
            <person name="Parey E."/>
            <person name="Louis A."/>
            <person name="Montfort J."/>
            <person name="Bouchez O."/>
            <person name="Roques C."/>
            <person name="Iampietro C."/>
            <person name="Lluch J."/>
            <person name="Castinel A."/>
            <person name="Donnadieu C."/>
            <person name="Desvignes T."/>
            <person name="Floi Bucao C."/>
            <person name="Jouanno E."/>
            <person name="Wen M."/>
            <person name="Mejri S."/>
            <person name="Dirks R."/>
            <person name="Jansen H."/>
            <person name="Henkel C."/>
            <person name="Chen W.J."/>
            <person name="Zahm M."/>
            <person name="Cabau C."/>
            <person name="Klopp C."/>
            <person name="Thompson A.W."/>
            <person name="Robinson-Rechavi M."/>
            <person name="Braasch I."/>
            <person name="Lecointre G."/>
            <person name="Bobe J."/>
            <person name="Postlethwait J.H."/>
            <person name="Berthelot C."/>
            <person name="Roest Crollius H."/>
            <person name="Guiguen Y."/>
        </authorList>
    </citation>
    <scope>NUCLEOTIDE SEQUENCE</scope>
    <source>
        <strain evidence="1">NC1722</strain>
    </source>
</reference>
<name>A0AAD7R4R8_9TELE</name>
<comment type="caution">
    <text evidence="1">The sequence shown here is derived from an EMBL/GenBank/DDBJ whole genome shotgun (WGS) entry which is preliminary data.</text>
</comment>
<dbReference type="AlphaFoldDB" id="A0AAD7R4R8"/>
<evidence type="ECO:0000313" key="2">
    <source>
        <dbReference type="Proteomes" id="UP001221898"/>
    </source>
</evidence>
<accession>A0AAD7R4R8</accession>
<proteinExistence type="predicted"/>
<sequence>MTKEELSRIYRARFSSFIIVIVIGFSNGSTVTDASVSFNTESSPSITEVTSTLSDAVQSGDVSALNIESSSITVNGIGR</sequence>
<gene>
    <name evidence="1" type="ORF">AAFF_G00372140</name>
</gene>
<organism evidence="1 2">
    <name type="scientific">Aldrovandia affinis</name>
    <dbReference type="NCBI Taxonomy" id="143900"/>
    <lineage>
        <taxon>Eukaryota</taxon>
        <taxon>Metazoa</taxon>
        <taxon>Chordata</taxon>
        <taxon>Craniata</taxon>
        <taxon>Vertebrata</taxon>
        <taxon>Euteleostomi</taxon>
        <taxon>Actinopterygii</taxon>
        <taxon>Neopterygii</taxon>
        <taxon>Teleostei</taxon>
        <taxon>Notacanthiformes</taxon>
        <taxon>Halosauridae</taxon>
        <taxon>Aldrovandia</taxon>
    </lineage>
</organism>
<dbReference type="Proteomes" id="UP001221898">
    <property type="component" value="Unassembled WGS sequence"/>
</dbReference>
<keyword evidence="2" id="KW-1185">Reference proteome</keyword>
<evidence type="ECO:0000313" key="1">
    <source>
        <dbReference type="EMBL" id="KAJ8362483.1"/>
    </source>
</evidence>
<protein>
    <submittedName>
        <fullName evidence="1">Uncharacterized protein</fullName>
    </submittedName>
</protein>